<dbReference type="Proteomes" id="UP000253517">
    <property type="component" value="Unassembled WGS sequence"/>
</dbReference>
<dbReference type="RefSeq" id="WP_114366441.1">
    <property type="nucleotide sequence ID" value="NZ_BHZF01000005.1"/>
</dbReference>
<reference evidence="4 5" key="1">
    <citation type="submission" date="2018-07" db="EMBL/GenBank/DDBJ databases">
        <title>Genomic Encyclopedia of Type Strains, Phase IV (KMG-IV): sequencing the most valuable type-strain genomes for metagenomic binning, comparative biology and taxonomic classification.</title>
        <authorList>
            <person name="Goeker M."/>
        </authorList>
    </citation>
    <scope>NUCLEOTIDE SEQUENCE [LARGE SCALE GENOMIC DNA]</scope>
    <source>
        <strain evidence="4 5">DSM 21410</strain>
    </source>
</reference>
<dbReference type="InterPro" id="IPR019734">
    <property type="entry name" value="TPR_rpt"/>
</dbReference>
<dbReference type="Gene3D" id="1.25.40.10">
    <property type="entry name" value="Tetratricopeptide repeat domain"/>
    <property type="match status" value="9"/>
</dbReference>
<comment type="caution">
    <text evidence="4">The sequence shown here is derived from an EMBL/GenBank/DDBJ whole genome shotgun (WGS) entry which is preliminary data.</text>
</comment>
<dbReference type="InterPro" id="IPR011990">
    <property type="entry name" value="TPR-like_helical_dom_sf"/>
</dbReference>
<gene>
    <name evidence="4" type="ORF">DES35_104159</name>
</gene>
<dbReference type="PANTHER" id="PTHR45586:SF1">
    <property type="entry name" value="LIPOPOLYSACCHARIDE ASSEMBLY PROTEIN B"/>
    <property type="match status" value="1"/>
</dbReference>
<accession>A0A368ZZQ4</accession>
<dbReference type="Pfam" id="PF12895">
    <property type="entry name" value="ANAPC3"/>
    <property type="match status" value="1"/>
</dbReference>
<dbReference type="SMART" id="SM00028">
    <property type="entry name" value="TPR"/>
    <property type="match status" value="12"/>
</dbReference>
<sequence length="1003" mass="116889">MTRNIRKTALGLLVVLPALLHGQLTEIQRSPEAEFQTGIFYIQQEMYGAARDVFTRLLADNAHLTADQRLNAEYYRAVAAVQMLHPDGEYLLEKFIAEHETSAKANEAKLYMADFLFKNRQFKRAIKYYRQADWTLMNTTEKAKIQFQYGYCLFSQDEFEEAEKQFMAIKDGKTQYAAPALYYYSYICYLNERYDIALVNFEKLRSDKNFGGIVPYYLAHIYYKKGDYVKLIEVGKEILEGDEPARASEIAKLIADAYYRRQDYKNALIYYTIFLEKGGKPSQTDYYEIGYTYYQLKKYQEAVQFFNKITNAREEIAQNAYYMLGDCYLKLNMTREAAGAFKAASMIGINKEIQEDAFYNFVKINYSETSPFQNPIESAEEFLKKFPNSRHTKEINRLLASLYANSSDYARAAAAIERVGLDSPEMQEAYQRVQYFLGVRSYTSRQYAQAIGHFKNSLNHQINPRITALAYYWMGETYYQLLEYDAALNAFSKFAATPQASLLQEFPNHYYNKAYCYLKKQQFSQAATEFRKFLSEKNITAARRRDALLRTADAYMMINQFDLAQDFYARAEAAGADADYTRFQRSLALGLLNKNEEKISVLRKLIESGATDNTRAAARMELGNTWMMMDKYTEAVQAYDDFVRNHPSHPQVRRAQMSKALALKNARKFDDALAVLKNLVARYPESPEAAEAIAFARIIYAETNRMGEYVDWVDRNKLGNISRGQLDSSLYNSAYELYGLQKWNEATRAFEEYLQRFPEGIFVQRAENYMADSYWRLSKRAEAVTIYEKIAQRPSHAFYEIANLRIATYYYELKDWAKAKRHYTQLYEWPSVRENNKIQAENQLMRITYQLGDWAQCRDLAERVLQRREIDQALSQEATYYRAISLYNLQQTELALADLEMLSKSGSGVYRAESMYHLALYHYQNQKFSEAKKLIYDLVEAFPENIQLRDKALILLARCFIGEKDYFQADFSLDFVIKSNSSSQLVEEALSLKNEIKSFIQKK</sequence>
<dbReference type="SUPFAM" id="SSF48452">
    <property type="entry name" value="TPR-like"/>
    <property type="match status" value="3"/>
</dbReference>
<evidence type="ECO:0000313" key="4">
    <source>
        <dbReference type="EMBL" id="RCX02399.1"/>
    </source>
</evidence>
<evidence type="ECO:0000256" key="2">
    <source>
        <dbReference type="ARBA" id="ARBA00022803"/>
    </source>
</evidence>
<dbReference type="EMBL" id="QPJS01000004">
    <property type="protein sequence ID" value="RCX02399.1"/>
    <property type="molecule type" value="Genomic_DNA"/>
</dbReference>
<feature type="repeat" description="TPR" evidence="3">
    <location>
        <begin position="468"/>
        <end position="501"/>
    </location>
</feature>
<dbReference type="PANTHER" id="PTHR45586">
    <property type="entry name" value="TPR REPEAT-CONTAINING PROTEIN PA4667"/>
    <property type="match status" value="1"/>
</dbReference>
<dbReference type="InterPro" id="IPR051012">
    <property type="entry name" value="CellSynth/LPSAsmb/PSIAsmb"/>
</dbReference>
<keyword evidence="5" id="KW-1185">Reference proteome</keyword>
<organism evidence="4 5">
    <name type="scientific">Schleiferia thermophila</name>
    <dbReference type="NCBI Taxonomy" id="884107"/>
    <lineage>
        <taxon>Bacteria</taxon>
        <taxon>Pseudomonadati</taxon>
        <taxon>Bacteroidota</taxon>
        <taxon>Flavobacteriia</taxon>
        <taxon>Flavobacteriales</taxon>
        <taxon>Schleiferiaceae</taxon>
        <taxon>Schleiferia</taxon>
    </lineage>
</organism>
<dbReference type="Pfam" id="PF13432">
    <property type="entry name" value="TPR_16"/>
    <property type="match status" value="1"/>
</dbReference>
<evidence type="ECO:0000256" key="3">
    <source>
        <dbReference type="PROSITE-ProRule" id="PRU00339"/>
    </source>
</evidence>
<keyword evidence="2 3" id="KW-0802">TPR repeat</keyword>
<keyword evidence="1" id="KW-0677">Repeat</keyword>
<protein>
    <submittedName>
        <fullName evidence="4">Tetratricopeptide repeat protein</fullName>
    </submittedName>
</protein>
<evidence type="ECO:0000313" key="5">
    <source>
        <dbReference type="Proteomes" id="UP000253517"/>
    </source>
</evidence>
<dbReference type="AlphaFoldDB" id="A0A368ZZQ4"/>
<feature type="repeat" description="TPR" evidence="3">
    <location>
        <begin position="283"/>
        <end position="316"/>
    </location>
</feature>
<proteinExistence type="predicted"/>
<dbReference type="Pfam" id="PF13174">
    <property type="entry name" value="TPR_6"/>
    <property type="match status" value="1"/>
</dbReference>
<feature type="repeat" description="TPR" evidence="3">
    <location>
        <begin position="616"/>
        <end position="649"/>
    </location>
</feature>
<dbReference type="PROSITE" id="PS50005">
    <property type="entry name" value="TPR"/>
    <property type="match status" value="3"/>
</dbReference>
<evidence type="ECO:0000256" key="1">
    <source>
        <dbReference type="ARBA" id="ARBA00022737"/>
    </source>
</evidence>
<name>A0A368ZZQ4_9FLAO</name>